<proteinExistence type="predicted"/>
<comment type="caution">
    <text evidence="2">The sequence shown here is derived from an EMBL/GenBank/DDBJ whole genome shotgun (WGS) entry which is preliminary data.</text>
</comment>
<feature type="compositionally biased region" description="Basic and acidic residues" evidence="1">
    <location>
        <begin position="72"/>
        <end position="107"/>
    </location>
</feature>
<gene>
    <name evidence="2" type="ORF">K0M31_001541</name>
</gene>
<reference evidence="2" key="1">
    <citation type="submission" date="2021-10" db="EMBL/GenBank/DDBJ databases">
        <title>Melipona bicolor Genome sequencing and assembly.</title>
        <authorList>
            <person name="Araujo N.S."/>
            <person name="Arias M.C."/>
        </authorList>
    </citation>
    <scope>NUCLEOTIDE SEQUENCE</scope>
    <source>
        <strain evidence="2">USP_2M_L1-L4_2017</strain>
        <tissue evidence="2">Whole body</tissue>
    </source>
</reference>
<dbReference type="AlphaFoldDB" id="A0AA40KXX4"/>
<name>A0AA40KXX4_9HYME</name>
<evidence type="ECO:0000313" key="3">
    <source>
        <dbReference type="Proteomes" id="UP001177670"/>
    </source>
</evidence>
<feature type="non-terminal residue" evidence="2">
    <location>
        <position position="1"/>
    </location>
</feature>
<dbReference type="Proteomes" id="UP001177670">
    <property type="component" value="Unassembled WGS sequence"/>
</dbReference>
<feature type="region of interest" description="Disordered" evidence="1">
    <location>
        <begin position="72"/>
        <end position="108"/>
    </location>
</feature>
<evidence type="ECO:0000256" key="1">
    <source>
        <dbReference type="SAM" id="MobiDB-lite"/>
    </source>
</evidence>
<evidence type="ECO:0000313" key="2">
    <source>
        <dbReference type="EMBL" id="KAK1137013.1"/>
    </source>
</evidence>
<organism evidence="2 3">
    <name type="scientific">Melipona bicolor</name>
    <dbReference type="NCBI Taxonomy" id="60889"/>
    <lineage>
        <taxon>Eukaryota</taxon>
        <taxon>Metazoa</taxon>
        <taxon>Ecdysozoa</taxon>
        <taxon>Arthropoda</taxon>
        <taxon>Hexapoda</taxon>
        <taxon>Insecta</taxon>
        <taxon>Pterygota</taxon>
        <taxon>Neoptera</taxon>
        <taxon>Endopterygota</taxon>
        <taxon>Hymenoptera</taxon>
        <taxon>Apocrita</taxon>
        <taxon>Aculeata</taxon>
        <taxon>Apoidea</taxon>
        <taxon>Anthophila</taxon>
        <taxon>Apidae</taxon>
        <taxon>Melipona</taxon>
    </lineage>
</organism>
<keyword evidence="3" id="KW-1185">Reference proteome</keyword>
<sequence length="221" mass="25467">MSSKFWATPELLQLCEGYTEDIGFHEQRDGSFVRLSVEGERKSCEPAVRRNIRRNTFRIVLEGDVRRVDSLQKESRNRTEAKTWEKKMDARRGTENGEKEGEREDVVHSPQSNFKGALKRPFITPQRRSRVVRQPALEMCKSNSLTQRYKSGFNTTTSHDERREQAQSVSVGGISWDKTIDSVVRVQHGESILKAPTLKAPMRSSSLRTRYTPQRPNLTWG</sequence>
<protein>
    <submittedName>
        <fullName evidence="2">Uncharacterized protein</fullName>
    </submittedName>
</protein>
<accession>A0AA40KXX4</accession>
<dbReference type="EMBL" id="JAHYIQ010000001">
    <property type="protein sequence ID" value="KAK1137013.1"/>
    <property type="molecule type" value="Genomic_DNA"/>
</dbReference>